<gene>
    <name evidence="2" type="ORF">BJY27_008577</name>
</gene>
<accession>A0ABR6LYZ2</accession>
<feature type="region of interest" description="Disordered" evidence="1">
    <location>
        <begin position="79"/>
        <end position="133"/>
    </location>
</feature>
<name>A0ABR6LYZ2_9ACTN</name>
<reference evidence="2 3" key="1">
    <citation type="submission" date="2020-08" db="EMBL/GenBank/DDBJ databases">
        <title>Sequencing the genomes of 1000 actinobacteria strains.</title>
        <authorList>
            <person name="Klenk H.-P."/>
        </authorList>
    </citation>
    <scope>NUCLEOTIDE SEQUENCE [LARGE SCALE GENOMIC DNA]</scope>
    <source>
        <strain evidence="2 3">DSM 41530</strain>
    </source>
</reference>
<dbReference type="Proteomes" id="UP000530530">
    <property type="component" value="Unassembled WGS sequence"/>
</dbReference>
<feature type="compositionally biased region" description="Low complexity" evidence="1">
    <location>
        <begin position="101"/>
        <end position="117"/>
    </location>
</feature>
<protein>
    <submittedName>
        <fullName evidence="2">Uncharacterized protein</fullName>
    </submittedName>
</protein>
<evidence type="ECO:0000256" key="1">
    <source>
        <dbReference type="SAM" id="MobiDB-lite"/>
    </source>
</evidence>
<dbReference type="EMBL" id="JACHNG010000002">
    <property type="protein sequence ID" value="MBB4787530.1"/>
    <property type="molecule type" value="Genomic_DNA"/>
</dbReference>
<evidence type="ECO:0000313" key="2">
    <source>
        <dbReference type="EMBL" id="MBB4787530.1"/>
    </source>
</evidence>
<comment type="caution">
    <text evidence="2">The sequence shown here is derived from an EMBL/GenBank/DDBJ whole genome shotgun (WGS) entry which is preliminary data.</text>
</comment>
<evidence type="ECO:0000313" key="3">
    <source>
        <dbReference type="Proteomes" id="UP000530530"/>
    </source>
</evidence>
<keyword evidence="3" id="KW-1185">Reference proteome</keyword>
<proteinExistence type="predicted"/>
<sequence>MPDPDTGELIFDAQVAEIPAYTGFTGRKKSEQVTARLIVRRVRDLAKPATAGEQGELFPVWRYHPFFTDNPAQTLQAEREHRHLARPPRPCPCQDRPLRPAPDAAPTAATALAARLDTTVRHRPRAPEAARRH</sequence>
<organism evidence="2 3">
    <name type="scientific">Streptomyces rapamycinicus</name>
    <dbReference type="NCBI Taxonomy" id="1226757"/>
    <lineage>
        <taxon>Bacteria</taxon>
        <taxon>Bacillati</taxon>
        <taxon>Actinomycetota</taxon>
        <taxon>Actinomycetes</taxon>
        <taxon>Kitasatosporales</taxon>
        <taxon>Streptomycetaceae</taxon>
        <taxon>Streptomyces</taxon>
        <taxon>Streptomyces violaceusniger group</taxon>
    </lineage>
</organism>
<dbReference type="RefSeq" id="WP_148717915.1">
    <property type="nucleotide sequence ID" value="NZ_CP157811.1"/>
</dbReference>